<keyword evidence="2" id="KW-1185">Reference proteome</keyword>
<dbReference type="InterPro" id="IPR016024">
    <property type="entry name" value="ARM-type_fold"/>
</dbReference>
<evidence type="ECO:0000313" key="2">
    <source>
        <dbReference type="Proteomes" id="UP000094974"/>
    </source>
</evidence>
<dbReference type="EMBL" id="LYND01000184">
    <property type="protein sequence ID" value="ODA06309.1"/>
    <property type="molecule type" value="Genomic_DNA"/>
</dbReference>
<reference evidence="2" key="1">
    <citation type="submission" date="2016-05" db="EMBL/GenBank/DDBJ databases">
        <title>Whole genome shotgun sequencing of cultured foodborne pathogen.</title>
        <authorList>
            <person name="Zheng J."/>
            <person name="Timme R."/>
            <person name="Allard M."/>
            <person name="Strain E."/>
            <person name="Luo Y."/>
            <person name="Brown E."/>
        </authorList>
    </citation>
    <scope>NUCLEOTIDE SEQUENCE [LARGE SCALE GENOMIC DNA]</scope>
    <source>
        <strain evidence="2">CFSAN034343</strain>
    </source>
</reference>
<organism evidence="1 2">
    <name type="scientific">Paenibacillus polymyxa</name>
    <name type="common">Bacillus polymyxa</name>
    <dbReference type="NCBI Taxonomy" id="1406"/>
    <lineage>
        <taxon>Bacteria</taxon>
        <taxon>Bacillati</taxon>
        <taxon>Bacillota</taxon>
        <taxon>Bacilli</taxon>
        <taxon>Bacillales</taxon>
        <taxon>Paenibacillaceae</taxon>
        <taxon>Paenibacillus</taxon>
    </lineage>
</organism>
<dbReference type="Proteomes" id="UP000094974">
    <property type="component" value="Unassembled WGS sequence"/>
</dbReference>
<accession>A0ABX2Z552</accession>
<dbReference type="Pfam" id="PF13646">
    <property type="entry name" value="HEAT_2"/>
    <property type="match status" value="1"/>
</dbReference>
<evidence type="ECO:0000313" key="1">
    <source>
        <dbReference type="EMBL" id="ODA06309.1"/>
    </source>
</evidence>
<gene>
    <name evidence="1" type="ORF">A7312_15515</name>
</gene>
<sequence>MILENNETQQEFADVYEQLKVAANRTSDWKTRLAAVNDLGAWKNQQTIDLLTHRLNNDTVYAVQEAAYRRLQEWGENVQPPVRKEGELVKGLTKILVRIKKSLPADHTYNDFREKLHKMRVDIYDIYEGDKGAEFDQWLEQKWASLSTR</sequence>
<comment type="caution">
    <text evidence="1">The sequence shown here is derived from an EMBL/GenBank/DDBJ whole genome shotgun (WGS) entry which is preliminary data.</text>
</comment>
<protein>
    <submittedName>
        <fullName evidence="1">Esterase</fullName>
    </submittedName>
</protein>
<proteinExistence type="predicted"/>
<name>A0ABX2Z552_PAEPO</name>
<dbReference type="SUPFAM" id="SSF48371">
    <property type="entry name" value="ARM repeat"/>
    <property type="match status" value="1"/>
</dbReference>